<dbReference type="PANTHER" id="PTHR19211">
    <property type="entry name" value="ATP-BINDING TRANSPORT PROTEIN-RELATED"/>
    <property type="match status" value="1"/>
</dbReference>
<dbReference type="GO" id="GO:0005524">
    <property type="term" value="F:ATP binding"/>
    <property type="evidence" value="ECO:0007669"/>
    <property type="project" value="UniProtKB-KW"/>
</dbReference>
<organism evidence="6 7">
    <name type="scientific">Alteriqipengyuania halimionae</name>
    <dbReference type="NCBI Taxonomy" id="1926630"/>
    <lineage>
        <taxon>Bacteria</taxon>
        <taxon>Pseudomonadati</taxon>
        <taxon>Pseudomonadota</taxon>
        <taxon>Alphaproteobacteria</taxon>
        <taxon>Sphingomonadales</taxon>
        <taxon>Erythrobacteraceae</taxon>
        <taxon>Alteriqipengyuania</taxon>
    </lineage>
</organism>
<dbReference type="InterPro" id="IPR017871">
    <property type="entry name" value="ABC_transporter-like_CS"/>
</dbReference>
<evidence type="ECO:0000313" key="7">
    <source>
        <dbReference type="Proteomes" id="UP000429229"/>
    </source>
</evidence>
<feature type="region of interest" description="Disordered" evidence="4">
    <location>
        <begin position="233"/>
        <end position="310"/>
    </location>
</feature>
<comment type="caution">
    <text evidence="6">The sequence shown here is derived from an EMBL/GenBank/DDBJ whole genome shotgun (WGS) entry which is preliminary data.</text>
</comment>
<dbReference type="FunFam" id="3.40.50.300:FF:001320">
    <property type="entry name" value="Heme ABC transporter ATP-binding protein"/>
    <property type="match status" value="1"/>
</dbReference>
<dbReference type="PROSITE" id="PS50893">
    <property type="entry name" value="ABC_TRANSPORTER_2"/>
    <property type="match status" value="2"/>
</dbReference>
<protein>
    <submittedName>
        <fullName evidence="6">ATP-binding cassette domain-containing protein</fullName>
    </submittedName>
</protein>
<reference evidence="6 7" key="1">
    <citation type="submission" date="2019-12" db="EMBL/GenBank/DDBJ databases">
        <title>Genomic-based taxomic classification of the family Erythrobacteraceae.</title>
        <authorList>
            <person name="Xu L."/>
        </authorList>
    </citation>
    <scope>NUCLEOTIDE SEQUENCE [LARGE SCALE GENOMIC DNA]</scope>
    <source>
        <strain evidence="6 7">LMG 29519</strain>
    </source>
</reference>
<keyword evidence="1" id="KW-0677">Repeat</keyword>
<dbReference type="AlphaFoldDB" id="A0A6I4U188"/>
<gene>
    <name evidence="6" type="ORF">GRI68_00780</name>
</gene>
<dbReference type="SUPFAM" id="SSF52540">
    <property type="entry name" value="P-loop containing nucleoside triphosphate hydrolases"/>
    <property type="match status" value="2"/>
</dbReference>
<keyword evidence="2" id="KW-0547">Nucleotide-binding</keyword>
<dbReference type="OrthoDB" id="9808609at2"/>
<dbReference type="Gene3D" id="3.40.50.300">
    <property type="entry name" value="P-loop containing nucleotide triphosphate hydrolases"/>
    <property type="match status" value="2"/>
</dbReference>
<keyword evidence="3 6" id="KW-0067">ATP-binding</keyword>
<dbReference type="InterPro" id="IPR003593">
    <property type="entry name" value="AAA+_ATPase"/>
</dbReference>
<feature type="compositionally biased region" description="Basic and acidic residues" evidence="4">
    <location>
        <begin position="233"/>
        <end position="263"/>
    </location>
</feature>
<feature type="domain" description="ABC transporter" evidence="5">
    <location>
        <begin position="335"/>
        <end position="524"/>
    </location>
</feature>
<proteinExistence type="predicted"/>
<dbReference type="PROSITE" id="PS00211">
    <property type="entry name" value="ABC_TRANSPORTER_1"/>
    <property type="match status" value="2"/>
</dbReference>
<dbReference type="InterPro" id="IPR027417">
    <property type="entry name" value="P-loop_NTPase"/>
</dbReference>
<dbReference type="EMBL" id="WTYR01000001">
    <property type="protein sequence ID" value="MXP08715.1"/>
    <property type="molecule type" value="Genomic_DNA"/>
</dbReference>
<evidence type="ECO:0000256" key="3">
    <source>
        <dbReference type="ARBA" id="ARBA00022840"/>
    </source>
</evidence>
<dbReference type="RefSeq" id="WP_160615246.1">
    <property type="nucleotide sequence ID" value="NZ_WTYR01000001.1"/>
</dbReference>
<keyword evidence="7" id="KW-1185">Reference proteome</keyword>
<accession>A0A6I4U188</accession>
<dbReference type="CDD" id="cd03221">
    <property type="entry name" value="ABCF_EF-3"/>
    <property type="match status" value="2"/>
</dbReference>
<feature type="domain" description="ABC transporter" evidence="5">
    <location>
        <begin position="4"/>
        <end position="232"/>
    </location>
</feature>
<dbReference type="Proteomes" id="UP000429229">
    <property type="component" value="Unassembled WGS sequence"/>
</dbReference>
<dbReference type="SMART" id="SM00382">
    <property type="entry name" value="AAA"/>
    <property type="match status" value="2"/>
</dbReference>
<dbReference type="Pfam" id="PF00005">
    <property type="entry name" value="ABC_tran"/>
    <property type="match status" value="2"/>
</dbReference>
<evidence type="ECO:0000256" key="1">
    <source>
        <dbReference type="ARBA" id="ARBA00022737"/>
    </source>
</evidence>
<sequence>MSLLTLSGVACAAPDSTPLFSGLDLALGHEAVGLVGRNGSGKSTLLAAIAGRIAPVAGEIVRPGRVAMLDQSPDPQLSVAETLGVTEKLARLDRIERGALEGDDLDAADWSLTTRIEQALAQAGLPTIELARTLSTLSGGERTRVAIAAMLIDQPDVLLLDEPTNNLDRAGRDAIAALLRDWNGGALVASHDRELLAQVDRIVELTRVGVHIVGGGWEEFQRIRTAERERAERALESSEHALASTRREAQREREKQDRRDSRGRARRVSRSQPKILLDARQERAERTAARYRTGGADQVGEAEEKREAARADVEREIPIDMALPPSGLAANHVLIEARNLNRRVGSRTLFSGIDLTVRGPERVAIEGPNGSGKTTLMRLLAGKDSPDGGDIQRDGARIAWLDQHLSLLDPRETLIEAMPRLNPGLTREAAHGALAGFGFRNVWAEREVNGLSGGERMRLALACLFAAPTPPQMLLLDEPTNHLDLAATEQLEAALADWDGAIVCVSHDAGFLTAIGVQRRLDLGD</sequence>
<evidence type="ECO:0000256" key="2">
    <source>
        <dbReference type="ARBA" id="ARBA00022741"/>
    </source>
</evidence>
<evidence type="ECO:0000259" key="5">
    <source>
        <dbReference type="PROSITE" id="PS50893"/>
    </source>
</evidence>
<feature type="compositionally biased region" description="Basic and acidic residues" evidence="4">
    <location>
        <begin position="277"/>
        <end position="288"/>
    </location>
</feature>
<evidence type="ECO:0000313" key="6">
    <source>
        <dbReference type="EMBL" id="MXP08715.1"/>
    </source>
</evidence>
<dbReference type="InterPro" id="IPR050611">
    <property type="entry name" value="ABCF"/>
</dbReference>
<dbReference type="PANTHER" id="PTHR19211:SF6">
    <property type="entry name" value="BLL7188 PROTEIN"/>
    <property type="match status" value="1"/>
</dbReference>
<evidence type="ECO:0000256" key="4">
    <source>
        <dbReference type="SAM" id="MobiDB-lite"/>
    </source>
</evidence>
<dbReference type="InterPro" id="IPR003439">
    <property type="entry name" value="ABC_transporter-like_ATP-bd"/>
</dbReference>
<name>A0A6I4U188_9SPHN</name>
<dbReference type="GO" id="GO:0016887">
    <property type="term" value="F:ATP hydrolysis activity"/>
    <property type="evidence" value="ECO:0007669"/>
    <property type="project" value="InterPro"/>
</dbReference>